<dbReference type="Proteomes" id="UP000004893">
    <property type="component" value="Unassembled WGS sequence"/>
</dbReference>
<feature type="transmembrane region" description="Helical" evidence="7">
    <location>
        <begin position="138"/>
        <end position="158"/>
    </location>
</feature>
<keyword evidence="4 7" id="KW-0812">Transmembrane</keyword>
<feature type="transmembrane region" description="Helical" evidence="7">
    <location>
        <begin position="323"/>
        <end position="341"/>
    </location>
</feature>
<dbReference type="HOGENOM" id="CLU_005170_0_0_9"/>
<feature type="domain" description="Citrate transporter-like" evidence="8">
    <location>
        <begin position="44"/>
        <end position="414"/>
    </location>
</feature>
<evidence type="ECO:0000256" key="2">
    <source>
        <dbReference type="ARBA" id="ARBA00006772"/>
    </source>
</evidence>
<keyword evidence="5 7" id="KW-1133">Transmembrane helix</keyword>
<dbReference type="AlphaFoldDB" id="C0BZV8"/>
<evidence type="ECO:0000259" key="8">
    <source>
        <dbReference type="Pfam" id="PF03600"/>
    </source>
</evidence>
<evidence type="ECO:0000256" key="1">
    <source>
        <dbReference type="ARBA" id="ARBA00004141"/>
    </source>
</evidence>
<evidence type="ECO:0000256" key="3">
    <source>
        <dbReference type="ARBA" id="ARBA00022448"/>
    </source>
</evidence>
<dbReference type="OrthoDB" id="37272at2"/>
<feature type="transmembrane region" description="Helical" evidence="7">
    <location>
        <begin position="79"/>
        <end position="98"/>
    </location>
</feature>
<keyword evidence="10" id="KW-1185">Reference proteome</keyword>
<feature type="transmembrane region" description="Helical" evidence="7">
    <location>
        <begin position="170"/>
        <end position="196"/>
    </location>
</feature>
<keyword evidence="6 7" id="KW-0472">Membrane</keyword>
<comment type="subcellular location">
    <subcellularLocation>
        <location evidence="1">Membrane</location>
        <topology evidence="1">Multi-pass membrane protein</topology>
    </subcellularLocation>
</comment>
<dbReference type="EMBL" id="ABYI02000019">
    <property type="protein sequence ID" value="EEG74686.1"/>
    <property type="molecule type" value="Genomic_DNA"/>
</dbReference>
<evidence type="ECO:0000256" key="6">
    <source>
        <dbReference type="ARBA" id="ARBA00023136"/>
    </source>
</evidence>
<feature type="transmembrane region" description="Helical" evidence="7">
    <location>
        <begin position="264"/>
        <end position="282"/>
    </location>
</feature>
<evidence type="ECO:0000256" key="4">
    <source>
        <dbReference type="ARBA" id="ARBA00022692"/>
    </source>
</evidence>
<dbReference type="PANTHER" id="PTHR10283:SF82">
    <property type="entry name" value="SOLUTE CARRIER FAMILY 13 MEMBER 2"/>
    <property type="match status" value="1"/>
</dbReference>
<dbReference type="InterPro" id="IPR004680">
    <property type="entry name" value="Cit_transptr-like_dom"/>
</dbReference>
<dbReference type="eggNOG" id="COG0471">
    <property type="taxonomic scope" value="Bacteria"/>
</dbReference>
<organism evidence="9 10">
    <name type="scientific">[Clostridium] hylemonae DSM 15053</name>
    <dbReference type="NCBI Taxonomy" id="553973"/>
    <lineage>
        <taxon>Bacteria</taxon>
        <taxon>Bacillati</taxon>
        <taxon>Bacillota</taxon>
        <taxon>Clostridia</taxon>
        <taxon>Lachnospirales</taxon>
        <taxon>Lachnospiraceae</taxon>
    </lineage>
</organism>
<evidence type="ECO:0000256" key="7">
    <source>
        <dbReference type="SAM" id="Phobius"/>
    </source>
</evidence>
<reference evidence="9" key="2">
    <citation type="submission" date="2013-06" db="EMBL/GenBank/DDBJ databases">
        <title>Draft genome sequence of Clostridium hylemonae (DSM 15053).</title>
        <authorList>
            <person name="Sudarsanam P."/>
            <person name="Ley R."/>
            <person name="Guruge J."/>
            <person name="Turnbaugh P.J."/>
            <person name="Mahowald M."/>
            <person name="Liep D."/>
            <person name="Gordon J."/>
        </authorList>
    </citation>
    <scope>NUCLEOTIDE SEQUENCE</scope>
    <source>
        <strain evidence="9">DSM 15053</strain>
    </source>
</reference>
<feature type="transmembrane region" description="Helical" evidence="7">
    <location>
        <begin position="55"/>
        <end position="73"/>
    </location>
</feature>
<gene>
    <name evidence="9" type="ORF">CLOHYLEM_05350</name>
</gene>
<feature type="transmembrane region" description="Helical" evidence="7">
    <location>
        <begin position="294"/>
        <end position="316"/>
    </location>
</feature>
<keyword evidence="3" id="KW-0813">Transport</keyword>
<evidence type="ECO:0000313" key="10">
    <source>
        <dbReference type="Proteomes" id="UP000004893"/>
    </source>
</evidence>
<feature type="transmembrane region" description="Helical" evidence="7">
    <location>
        <begin position="446"/>
        <end position="468"/>
    </location>
</feature>
<name>C0BZV8_9FIRM</name>
<dbReference type="PANTHER" id="PTHR10283">
    <property type="entry name" value="SOLUTE CARRIER FAMILY 13 MEMBER"/>
    <property type="match status" value="1"/>
</dbReference>
<feature type="transmembrane region" description="Helical" evidence="7">
    <location>
        <begin position="216"/>
        <end position="235"/>
    </location>
</feature>
<evidence type="ECO:0000256" key="5">
    <source>
        <dbReference type="ARBA" id="ARBA00022989"/>
    </source>
</evidence>
<accession>C0BZV8</accession>
<dbReference type="GO" id="GO:0005886">
    <property type="term" value="C:plasma membrane"/>
    <property type="evidence" value="ECO:0007669"/>
    <property type="project" value="TreeGrafter"/>
</dbReference>
<dbReference type="RefSeq" id="WP_006442685.1">
    <property type="nucleotide sequence ID" value="NZ_CP036524.1"/>
</dbReference>
<dbReference type="GO" id="GO:0022857">
    <property type="term" value="F:transmembrane transporter activity"/>
    <property type="evidence" value="ECO:0007669"/>
    <property type="project" value="TreeGrafter"/>
</dbReference>
<dbReference type="Pfam" id="PF03600">
    <property type="entry name" value="CitMHS"/>
    <property type="match status" value="1"/>
</dbReference>
<reference evidence="9" key="1">
    <citation type="submission" date="2009-02" db="EMBL/GenBank/DDBJ databases">
        <authorList>
            <person name="Fulton L."/>
            <person name="Clifton S."/>
            <person name="Fulton B."/>
            <person name="Xu J."/>
            <person name="Minx P."/>
            <person name="Pepin K.H."/>
            <person name="Johnson M."/>
            <person name="Bhonagiri V."/>
            <person name="Nash W.E."/>
            <person name="Mardis E.R."/>
            <person name="Wilson R.K."/>
        </authorList>
    </citation>
    <scope>NUCLEOTIDE SEQUENCE [LARGE SCALE GENOMIC DNA]</scope>
    <source>
        <strain evidence="9">DSM 15053</strain>
    </source>
</reference>
<comment type="caution">
    <text evidence="9">The sequence shown here is derived from an EMBL/GenBank/DDBJ whole genome shotgun (WGS) entry which is preliminary data.</text>
</comment>
<comment type="similarity">
    <text evidence="2">Belongs to the SLC13A/DASS transporter (TC 2.A.47) family. NADC subfamily.</text>
</comment>
<sequence length="476" mass="51353">MTLKRRFIYILAGPVIFALTVLLLSNALTMRGAQAVGVAFWLIFWWITRPVHITITGIMPVVANAVFNIVPMASVTAQYASDSIILIFGSTLICLPWKACGLDRRVALKALSLIGPSMKSQITVWLLASIALSMALPNVMVCALFTPIAIAMLSAAGYDDIPTCAPAVPILLAIGWGVSLGGAGTPLGGAMNLVAISYLEELTGHEFMYIDWVIRIAPYLIIAALVLLGSMLLMPMKVKKLDGTREYFNNSYRELGPMKRDEKICSILFLVAMLAAFTRPLYADILPALAPAYVYLTLGCLCFFIVAADKGFLLTWDTAQNGMMWGMMILFAGGMALGKLINDSGATARIADIVSGLALDGGLLTIVILVVFTRIISEVTNGTTAAAVSIPIVFGFTSELGLNPIPYWFITTLAYNAEFLLPLSVRAIPVAYGLDANKMLKAGTPMTIISMVVVIIFGYLAMQFWPAFGELSYLVN</sequence>
<protein>
    <submittedName>
        <fullName evidence="9">Citrate transporter</fullName>
    </submittedName>
</protein>
<feature type="transmembrane region" description="Helical" evidence="7">
    <location>
        <begin position="7"/>
        <end position="25"/>
    </location>
</feature>
<feature type="transmembrane region" description="Helical" evidence="7">
    <location>
        <begin position="31"/>
        <end position="48"/>
    </location>
</feature>
<evidence type="ECO:0000313" key="9">
    <source>
        <dbReference type="EMBL" id="EEG74686.1"/>
    </source>
</evidence>
<feature type="transmembrane region" description="Helical" evidence="7">
    <location>
        <begin position="408"/>
        <end position="434"/>
    </location>
</feature>
<dbReference type="STRING" id="553973.CLOHYLEM_05350"/>
<proteinExistence type="inferred from homology"/>
<feature type="transmembrane region" description="Helical" evidence="7">
    <location>
        <begin position="353"/>
        <end position="372"/>
    </location>
</feature>